<reference evidence="4 5" key="1">
    <citation type="journal article" name="Sci. Rep.">
        <title>Telomere-to-telomere assembled and centromere annotated genomes of the two main subspecies of the button mushroom Agaricus bisporus reveal especially polymorphic chromosome ends.</title>
        <authorList>
            <person name="Sonnenberg A.S.M."/>
            <person name="Sedaghat-Telgerd N."/>
            <person name="Lavrijssen B."/>
            <person name="Ohm R.A."/>
            <person name="Hendrickx P.M."/>
            <person name="Scholtmeijer K."/>
            <person name="Baars J.J.P."/>
            <person name="van Peer A."/>
        </authorList>
    </citation>
    <scope>NUCLEOTIDE SEQUENCE [LARGE SCALE GENOMIC DNA]</scope>
    <source>
        <strain evidence="4 5">H119_p4</strain>
    </source>
</reference>
<dbReference type="Proteomes" id="UP000629468">
    <property type="component" value="Unassembled WGS sequence"/>
</dbReference>
<feature type="region of interest" description="Disordered" evidence="1">
    <location>
        <begin position="83"/>
        <end position="191"/>
    </location>
</feature>
<dbReference type="SMART" id="SM00327">
    <property type="entry name" value="VWA"/>
    <property type="match status" value="1"/>
</dbReference>
<evidence type="ECO:0000259" key="3">
    <source>
        <dbReference type="PROSITE" id="PS50234"/>
    </source>
</evidence>
<evidence type="ECO:0000313" key="5">
    <source>
        <dbReference type="Proteomes" id="UP000629468"/>
    </source>
</evidence>
<feature type="compositionally biased region" description="Low complexity" evidence="1">
    <location>
        <begin position="1"/>
        <end position="14"/>
    </location>
</feature>
<dbReference type="PANTHER" id="PTHR34706:SF1">
    <property type="entry name" value="VWFA DOMAIN-CONTAINING PROTEIN"/>
    <property type="match status" value="1"/>
</dbReference>
<dbReference type="AlphaFoldDB" id="A0A8H7C253"/>
<dbReference type="SUPFAM" id="SSF53300">
    <property type="entry name" value="vWA-like"/>
    <property type="match status" value="1"/>
</dbReference>
<comment type="caution">
    <text evidence="4">The sequence shown here is derived from an EMBL/GenBank/DDBJ whole genome shotgun (WGS) entry which is preliminary data.</text>
</comment>
<protein>
    <recommendedName>
        <fullName evidence="3">VWFA domain-containing protein</fullName>
    </recommendedName>
</protein>
<dbReference type="PANTHER" id="PTHR34706">
    <property type="entry name" value="SLR1338 PROTEIN"/>
    <property type="match status" value="1"/>
</dbReference>
<keyword evidence="2" id="KW-1133">Transmembrane helix</keyword>
<keyword evidence="2" id="KW-0812">Transmembrane</keyword>
<feature type="compositionally biased region" description="Low complexity" evidence="1">
    <location>
        <begin position="176"/>
        <end position="188"/>
    </location>
</feature>
<name>A0A8H7C253_AGABI</name>
<evidence type="ECO:0000256" key="1">
    <source>
        <dbReference type="SAM" id="MobiDB-lite"/>
    </source>
</evidence>
<organism evidence="4 5">
    <name type="scientific">Agaricus bisporus var. burnettii</name>
    <dbReference type="NCBI Taxonomy" id="192524"/>
    <lineage>
        <taxon>Eukaryota</taxon>
        <taxon>Fungi</taxon>
        <taxon>Dikarya</taxon>
        <taxon>Basidiomycota</taxon>
        <taxon>Agaricomycotina</taxon>
        <taxon>Agaricomycetes</taxon>
        <taxon>Agaricomycetidae</taxon>
        <taxon>Agaricales</taxon>
        <taxon>Agaricineae</taxon>
        <taxon>Agaricaceae</taxon>
        <taxon>Agaricus</taxon>
    </lineage>
</organism>
<dbReference type="InterPro" id="IPR002035">
    <property type="entry name" value="VWF_A"/>
</dbReference>
<sequence length="461" mass="50992">MGCPPCFTPSPSTTASDSNVPGSLPVPTCTAAVSLCMAYTDKLLHSVIFLSFVVGILLTLSSILLFLLYLILRHGKDGTRVFGSILKQPGPPDPPGPPSTSNISKNEESTVLPPPESGPPPPPKPQLEMQDETQGSHAPARTSQVASVHAFSEDDQPRCPSVVRAHSSTLQPSPTPSISSVSSDSFDQGQDDEFHPEVRALLKEQKLTKDAIRNMKPLVPKAGTVVPDYNPVLDEIRPKKLDDYILKYRIFFIIDDSRSMTPRWNETRDALLEIADHALEHHSDTIDIRFFNSEYLRRGVRGKNEADVIFRSVSLSRGTPTGQVLKEVLDEQLNRLDNAIREGSYSSERPLDIIVLTDGMPDSNSQPAPVIKEAAKRLNAKKHHPNWIGIQFVQIGDHKGAETALLSLIDAEDNNHMVDTVSYNFYKDEGGGKLTPQILKRIILGGLHPNLRSYYNQYRQR</sequence>
<dbReference type="PROSITE" id="PS50234">
    <property type="entry name" value="VWFA"/>
    <property type="match status" value="1"/>
</dbReference>
<feature type="compositionally biased region" description="Pro residues" evidence="1">
    <location>
        <begin position="89"/>
        <end position="98"/>
    </location>
</feature>
<gene>
    <name evidence="4" type="ORF">Agabi119p4_10077</name>
</gene>
<feature type="region of interest" description="Disordered" evidence="1">
    <location>
        <begin position="1"/>
        <end position="21"/>
    </location>
</feature>
<keyword evidence="2" id="KW-0472">Membrane</keyword>
<dbReference type="InterPro" id="IPR036465">
    <property type="entry name" value="vWFA_dom_sf"/>
</dbReference>
<feature type="transmembrane region" description="Helical" evidence="2">
    <location>
        <begin position="47"/>
        <end position="72"/>
    </location>
</feature>
<dbReference type="EMBL" id="JABXXO010000014">
    <property type="protein sequence ID" value="KAF7760668.1"/>
    <property type="molecule type" value="Genomic_DNA"/>
</dbReference>
<dbReference type="Gene3D" id="3.40.50.410">
    <property type="entry name" value="von Willebrand factor, type A domain"/>
    <property type="match status" value="1"/>
</dbReference>
<evidence type="ECO:0000256" key="2">
    <source>
        <dbReference type="SAM" id="Phobius"/>
    </source>
</evidence>
<accession>A0A8H7C253</accession>
<proteinExistence type="predicted"/>
<feature type="compositionally biased region" description="Pro residues" evidence="1">
    <location>
        <begin position="112"/>
        <end position="125"/>
    </location>
</feature>
<evidence type="ECO:0000313" key="4">
    <source>
        <dbReference type="EMBL" id="KAF7760668.1"/>
    </source>
</evidence>
<feature type="domain" description="VWFA" evidence="3">
    <location>
        <begin position="249"/>
        <end position="442"/>
    </location>
</feature>
<feature type="compositionally biased region" description="Polar residues" evidence="1">
    <location>
        <begin position="132"/>
        <end position="146"/>
    </location>
</feature>